<keyword evidence="15" id="KW-1185">Reference proteome</keyword>
<keyword evidence="8 13" id="KW-0406">Ion transport</keyword>
<keyword evidence="5 13" id="KW-0812">Transmembrane</keyword>
<dbReference type="GO" id="GO:0015280">
    <property type="term" value="F:ligand-gated sodium channel activity"/>
    <property type="evidence" value="ECO:0007669"/>
    <property type="project" value="TreeGrafter"/>
</dbReference>
<dbReference type="PANTHER" id="PTHR11690">
    <property type="entry name" value="AMILORIDE-SENSITIVE SODIUM CHANNEL-RELATED"/>
    <property type="match status" value="1"/>
</dbReference>
<feature type="transmembrane region" description="Helical" evidence="14">
    <location>
        <begin position="160"/>
        <end position="184"/>
    </location>
</feature>
<dbReference type="AlphaFoldDB" id="A0A914VSY0"/>
<keyword evidence="11 13" id="KW-0739">Sodium transport</keyword>
<dbReference type="GO" id="GO:0005886">
    <property type="term" value="C:plasma membrane"/>
    <property type="evidence" value="ECO:0007669"/>
    <property type="project" value="TreeGrafter"/>
</dbReference>
<comment type="subcellular location">
    <subcellularLocation>
        <location evidence="1">Membrane</location>
        <topology evidence="1">Multi-pass membrane protein</topology>
    </subcellularLocation>
</comment>
<accession>A0A914VSY0</accession>
<keyword evidence="7" id="KW-0915">Sodium</keyword>
<evidence type="ECO:0000313" key="15">
    <source>
        <dbReference type="Proteomes" id="UP000887566"/>
    </source>
</evidence>
<evidence type="ECO:0000256" key="8">
    <source>
        <dbReference type="ARBA" id="ARBA00023065"/>
    </source>
</evidence>
<evidence type="ECO:0000256" key="5">
    <source>
        <dbReference type="ARBA" id="ARBA00022692"/>
    </source>
</evidence>
<evidence type="ECO:0000256" key="1">
    <source>
        <dbReference type="ARBA" id="ARBA00004141"/>
    </source>
</evidence>
<evidence type="ECO:0000256" key="2">
    <source>
        <dbReference type="ARBA" id="ARBA00007193"/>
    </source>
</evidence>
<evidence type="ECO:0000256" key="3">
    <source>
        <dbReference type="ARBA" id="ARBA00022448"/>
    </source>
</evidence>
<dbReference type="PANTHER" id="PTHR11690:SF227">
    <property type="entry name" value="AMILORIDE-SENSITIVE SODIUM CHANNEL"/>
    <property type="match status" value="1"/>
</dbReference>
<organism evidence="15 16">
    <name type="scientific">Plectus sambesii</name>
    <dbReference type="NCBI Taxonomy" id="2011161"/>
    <lineage>
        <taxon>Eukaryota</taxon>
        <taxon>Metazoa</taxon>
        <taxon>Ecdysozoa</taxon>
        <taxon>Nematoda</taxon>
        <taxon>Chromadorea</taxon>
        <taxon>Plectida</taxon>
        <taxon>Plectina</taxon>
        <taxon>Plectoidea</taxon>
        <taxon>Plectidae</taxon>
        <taxon>Plectus</taxon>
    </lineage>
</organism>
<comment type="similarity">
    <text evidence="2 13">Belongs to the amiloride-sensitive sodium channel (TC 1.A.6) family.</text>
</comment>
<evidence type="ECO:0000256" key="11">
    <source>
        <dbReference type="ARBA" id="ARBA00023201"/>
    </source>
</evidence>
<keyword evidence="9 14" id="KW-0472">Membrane</keyword>
<dbReference type="WBParaSite" id="PSAMB.scaffold248size61541.g3709.t1">
    <property type="protein sequence ID" value="PSAMB.scaffold248size61541.g3709.t1"/>
    <property type="gene ID" value="PSAMB.scaffold248size61541.g3709"/>
</dbReference>
<keyword evidence="3 13" id="KW-0813">Transport</keyword>
<protein>
    <submittedName>
        <fullName evidence="16">Uncharacterized protein</fullName>
    </submittedName>
</protein>
<keyword evidence="6 14" id="KW-1133">Transmembrane helix</keyword>
<evidence type="ECO:0000256" key="9">
    <source>
        <dbReference type="ARBA" id="ARBA00023136"/>
    </source>
</evidence>
<evidence type="ECO:0000313" key="16">
    <source>
        <dbReference type="WBParaSite" id="PSAMB.scaffold248size61541.g3709.t1"/>
    </source>
</evidence>
<evidence type="ECO:0000256" key="4">
    <source>
        <dbReference type="ARBA" id="ARBA00022461"/>
    </source>
</evidence>
<reference evidence="16" key="1">
    <citation type="submission" date="2022-11" db="UniProtKB">
        <authorList>
            <consortium name="WormBaseParasite"/>
        </authorList>
    </citation>
    <scope>IDENTIFICATION</scope>
</reference>
<proteinExistence type="inferred from homology"/>
<dbReference type="InterPro" id="IPR001873">
    <property type="entry name" value="ENaC"/>
</dbReference>
<evidence type="ECO:0000256" key="13">
    <source>
        <dbReference type="RuleBase" id="RU000679"/>
    </source>
</evidence>
<keyword evidence="10" id="KW-0325">Glycoprotein</keyword>
<dbReference type="Gene3D" id="1.10.287.770">
    <property type="entry name" value="YojJ-like"/>
    <property type="match status" value="1"/>
</dbReference>
<evidence type="ECO:0000256" key="10">
    <source>
        <dbReference type="ARBA" id="ARBA00023180"/>
    </source>
</evidence>
<evidence type="ECO:0000256" key="14">
    <source>
        <dbReference type="SAM" id="Phobius"/>
    </source>
</evidence>
<evidence type="ECO:0000256" key="6">
    <source>
        <dbReference type="ARBA" id="ARBA00022989"/>
    </source>
</evidence>
<keyword evidence="12 13" id="KW-0407">Ion channel</keyword>
<name>A0A914VSY0_9BILA</name>
<evidence type="ECO:0000256" key="12">
    <source>
        <dbReference type="ARBA" id="ARBA00023303"/>
    </source>
</evidence>
<dbReference type="Pfam" id="PF00858">
    <property type="entry name" value="ASC"/>
    <property type="match status" value="1"/>
</dbReference>
<evidence type="ECO:0000256" key="7">
    <source>
        <dbReference type="ARBA" id="ARBA00023053"/>
    </source>
</evidence>
<dbReference type="Proteomes" id="UP000887566">
    <property type="component" value="Unplaced"/>
</dbReference>
<keyword evidence="4 13" id="KW-0894">Sodium channel</keyword>
<sequence length="203" mass="22396">MLDSTLSVNFGENLTSVISTAAIYRALPIAYGIQQCSEEISHEACVVDCQLKIFEANCSCTLPNGRSRALDLNTSTSLDRLKTCGFEEISLCSAAFASIKDKVKDECSDNCLSACEHTRYKQLKTVGSSINATEAHFNISIWTFEYQIFSETFVWTFESFIAALGGLLGLWIGLSFLLLLRFVITPLLYLVNSTCSAKTAKHQ</sequence>